<dbReference type="STRING" id="857967.G0QV53"/>
<accession>G0QV53</accession>
<dbReference type="eggNOG" id="KOG2157">
    <property type="taxonomic scope" value="Eukaryota"/>
</dbReference>
<dbReference type="PROSITE" id="PS51221">
    <property type="entry name" value="TTL"/>
    <property type="match status" value="1"/>
</dbReference>
<dbReference type="EC" id="6.3.2.25" evidence="1"/>
<dbReference type="AlphaFoldDB" id="G0QV53"/>
<keyword evidence="1" id="KW-0436">Ligase</keyword>
<dbReference type="InParanoid" id="G0QV53"/>
<dbReference type="InterPro" id="IPR004344">
    <property type="entry name" value="TTL/TTLL_fam"/>
</dbReference>
<dbReference type="Pfam" id="PF03133">
    <property type="entry name" value="TTL"/>
    <property type="match status" value="1"/>
</dbReference>
<dbReference type="GeneID" id="14907024"/>
<dbReference type="RefSeq" id="XP_004032481.1">
    <property type="nucleotide sequence ID" value="XM_004032433.1"/>
</dbReference>
<protein>
    <submittedName>
        <fullName evidence="1">Tubulin-tyrosine ligase family protein, putative</fullName>
        <ecNumber evidence="1">6.3.2.25</ecNumber>
    </submittedName>
</protein>
<dbReference type="OrthoDB" id="202825at2759"/>
<proteinExistence type="predicted"/>
<reference evidence="1 2" key="1">
    <citation type="submission" date="2011-07" db="EMBL/GenBank/DDBJ databases">
        <authorList>
            <person name="Coyne R."/>
            <person name="Brami D."/>
            <person name="Johnson J."/>
            <person name="Hostetler J."/>
            <person name="Hannick L."/>
            <person name="Clark T."/>
            <person name="Cassidy-Hanley D."/>
            <person name="Inman J."/>
        </authorList>
    </citation>
    <scope>NUCLEOTIDE SEQUENCE [LARGE SCALE GENOMIC DNA]</scope>
    <source>
        <strain evidence="1 2">G5</strain>
    </source>
</reference>
<dbReference type="PANTHER" id="PTHR46069:SF1">
    <property type="entry name" value="CHROMOSOME UNDETERMINED SCAFFOLD_125, WHOLE GENOME SHOTGUN SEQUENCE"/>
    <property type="match status" value="1"/>
</dbReference>
<keyword evidence="2" id="KW-1185">Reference proteome</keyword>
<dbReference type="PANTHER" id="PTHR46069">
    <property type="entry name" value="TUBULIN TYROSINE LIGASE"/>
    <property type="match status" value="1"/>
</dbReference>
<dbReference type="EMBL" id="GL983932">
    <property type="protein sequence ID" value="EGR30894.1"/>
    <property type="molecule type" value="Genomic_DNA"/>
</dbReference>
<dbReference type="Gene3D" id="3.30.470.20">
    <property type="entry name" value="ATP-grasp fold, B domain"/>
    <property type="match status" value="1"/>
</dbReference>
<evidence type="ECO:0000313" key="1">
    <source>
        <dbReference type="EMBL" id="EGR30894.1"/>
    </source>
</evidence>
<dbReference type="SUPFAM" id="SSF56059">
    <property type="entry name" value="Glutathione synthetase ATP-binding domain-like"/>
    <property type="match status" value="1"/>
</dbReference>
<gene>
    <name evidence="1" type="ORF">IMG5_121400</name>
</gene>
<name>G0QV53_ICHMU</name>
<dbReference type="Proteomes" id="UP000008983">
    <property type="component" value="Unassembled WGS sequence"/>
</dbReference>
<organism evidence="1 2">
    <name type="scientific">Ichthyophthirius multifiliis</name>
    <name type="common">White spot disease agent</name>
    <name type="synonym">Ich</name>
    <dbReference type="NCBI Taxonomy" id="5932"/>
    <lineage>
        <taxon>Eukaryota</taxon>
        <taxon>Sar</taxon>
        <taxon>Alveolata</taxon>
        <taxon>Ciliophora</taxon>
        <taxon>Intramacronucleata</taxon>
        <taxon>Oligohymenophorea</taxon>
        <taxon>Hymenostomatida</taxon>
        <taxon>Ophryoglenina</taxon>
        <taxon>Ichthyophthirius</taxon>
    </lineage>
</organism>
<sequence>MTYFTGCADHSKKKINSYLKPKINPSYVNGDSYLWLLKPTNTNRGSGIFIFNTLDELEKHIFQFQQESDQINNCFIHLTNNAIQRFSDNYGEFEKGNQLSLQSFFEYCKKVDPNIDIEKMHSEMKNITMMTMQAAKKKINAENIKHTFEIFGYDFIIDYKFNIFLIEVNTNPCLDESSPHLQQCLKRMLDDGFKLTVDQIFPKKQKDYPFFKSNSQVYIKQSLLQKNSMPESLEQQDNLNLGQNEGNKKGTKSLNNSWPIDGFSNQENMWEYLGSIYYKTVSKSINQRKPF</sequence>
<dbReference type="GO" id="GO:0004835">
    <property type="term" value="F:tubulin-tyrosine ligase activity"/>
    <property type="evidence" value="ECO:0007669"/>
    <property type="project" value="UniProtKB-EC"/>
</dbReference>
<evidence type="ECO:0000313" key="2">
    <source>
        <dbReference type="Proteomes" id="UP000008983"/>
    </source>
</evidence>